<gene>
    <name evidence="1" type="ORF">OH76DRAFT_193023</name>
</gene>
<accession>A0A371CMT4</accession>
<evidence type="ECO:0000313" key="2">
    <source>
        <dbReference type="Proteomes" id="UP000256964"/>
    </source>
</evidence>
<protein>
    <recommendedName>
        <fullName evidence="3">F-box domain-containing protein</fullName>
    </recommendedName>
</protein>
<keyword evidence="2" id="KW-1185">Reference proteome</keyword>
<name>A0A371CMT4_9APHY</name>
<dbReference type="Proteomes" id="UP000256964">
    <property type="component" value="Unassembled WGS sequence"/>
</dbReference>
<sequence>MLRYQCVYVKPYRSLAAAIPSGFVPCPLTTTMSAPRIPLELQELIIDLVDDDFDYRNVKRTLYSCALTCRAWVPRARGRLYHTLHLEGVIGTSLNTLVDILEHTTDVSRGVRELWISDKHYDWANPALDVATILLILARKLPRLVSLTIHRAMVTSSPTRGEHLDYQPSSAGSAGFRRIRRMLGAHIYLCARFHNSVLCSQIAWLTSNSHLYSRPSNLR</sequence>
<dbReference type="AlphaFoldDB" id="A0A371CMT4"/>
<evidence type="ECO:0000313" key="1">
    <source>
        <dbReference type="EMBL" id="RDX41595.1"/>
    </source>
</evidence>
<organism evidence="1 2">
    <name type="scientific">Lentinus brumalis</name>
    <dbReference type="NCBI Taxonomy" id="2498619"/>
    <lineage>
        <taxon>Eukaryota</taxon>
        <taxon>Fungi</taxon>
        <taxon>Dikarya</taxon>
        <taxon>Basidiomycota</taxon>
        <taxon>Agaricomycotina</taxon>
        <taxon>Agaricomycetes</taxon>
        <taxon>Polyporales</taxon>
        <taxon>Polyporaceae</taxon>
        <taxon>Lentinus</taxon>
    </lineage>
</organism>
<dbReference type="OrthoDB" id="2758643at2759"/>
<evidence type="ECO:0008006" key="3">
    <source>
        <dbReference type="Google" id="ProtNLM"/>
    </source>
</evidence>
<proteinExistence type="predicted"/>
<reference evidence="1 2" key="1">
    <citation type="journal article" date="2018" name="Biotechnol. Biofuels">
        <title>Integrative visual omics of the white-rot fungus Polyporus brumalis exposes the biotechnological potential of its oxidative enzymes for delignifying raw plant biomass.</title>
        <authorList>
            <person name="Miyauchi S."/>
            <person name="Rancon A."/>
            <person name="Drula E."/>
            <person name="Hage H."/>
            <person name="Chaduli D."/>
            <person name="Favel A."/>
            <person name="Grisel S."/>
            <person name="Henrissat B."/>
            <person name="Herpoel-Gimbert I."/>
            <person name="Ruiz-Duenas F.J."/>
            <person name="Chevret D."/>
            <person name="Hainaut M."/>
            <person name="Lin J."/>
            <person name="Wang M."/>
            <person name="Pangilinan J."/>
            <person name="Lipzen A."/>
            <person name="Lesage-Meessen L."/>
            <person name="Navarro D."/>
            <person name="Riley R."/>
            <person name="Grigoriev I.V."/>
            <person name="Zhou S."/>
            <person name="Raouche S."/>
            <person name="Rosso M.N."/>
        </authorList>
    </citation>
    <scope>NUCLEOTIDE SEQUENCE [LARGE SCALE GENOMIC DNA]</scope>
    <source>
        <strain evidence="1 2">BRFM 1820</strain>
    </source>
</reference>
<dbReference type="EMBL" id="KZ857507">
    <property type="protein sequence ID" value="RDX41595.1"/>
    <property type="molecule type" value="Genomic_DNA"/>
</dbReference>